<feature type="compositionally biased region" description="Basic and acidic residues" evidence="1">
    <location>
        <begin position="59"/>
        <end position="74"/>
    </location>
</feature>
<evidence type="ECO:0000313" key="2">
    <source>
        <dbReference type="EMBL" id="OAD68489.1"/>
    </source>
</evidence>
<feature type="compositionally biased region" description="Low complexity" evidence="1">
    <location>
        <begin position="1"/>
        <end position="15"/>
    </location>
</feature>
<dbReference type="AlphaFoldDB" id="A0A167KND0"/>
<reference evidence="3" key="1">
    <citation type="submission" date="2015-06" db="EMBL/GenBank/DDBJ databases">
        <title>Expansion of signal transduction pathways in fungi by whole-genome duplication.</title>
        <authorList>
            <consortium name="DOE Joint Genome Institute"/>
            <person name="Corrochano L.M."/>
            <person name="Kuo A."/>
            <person name="Marcet-Houben M."/>
            <person name="Polaino S."/>
            <person name="Salamov A."/>
            <person name="Villalobos J.M."/>
            <person name="Alvarez M.I."/>
            <person name="Avalos J."/>
            <person name="Benito E.P."/>
            <person name="Benoit I."/>
            <person name="Burger G."/>
            <person name="Camino L.P."/>
            <person name="Canovas D."/>
            <person name="Cerda-Olmedo E."/>
            <person name="Cheng J.-F."/>
            <person name="Dominguez A."/>
            <person name="Elias M."/>
            <person name="Eslava A.P."/>
            <person name="Glaser F."/>
            <person name="Grimwood J."/>
            <person name="Gutierrez G."/>
            <person name="Heitman J."/>
            <person name="Henrissat B."/>
            <person name="Iturriaga E.A."/>
            <person name="Lang B.F."/>
            <person name="Lavin J.L."/>
            <person name="Lee S."/>
            <person name="Li W."/>
            <person name="Lindquist E."/>
            <person name="Lopez-Garcia S."/>
            <person name="Luque E.M."/>
            <person name="Marcos A.T."/>
            <person name="Martin J."/>
            <person name="McCluskey K."/>
            <person name="Medina H.R."/>
            <person name="Miralles-Duran A."/>
            <person name="Miyazaki A."/>
            <person name="Munoz-Torres E."/>
            <person name="Oguiza J.A."/>
            <person name="Ohm R."/>
            <person name="Olmedo M."/>
            <person name="Orejas M."/>
            <person name="Ortiz-Castellanos L."/>
            <person name="Pisabarro A.G."/>
            <person name="Rodriguez-Romero J."/>
            <person name="Ruiz-Herrera J."/>
            <person name="Ruiz-Vazquez R."/>
            <person name="Sanz C."/>
            <person name="Schackwitz W."/>
            <person name="Schmutz J."/>
            <person name="Shahriari M."/>
            <person name="Shelest E."/>
            <person name="Silva-Franco F."/>
            <person name="Soanes D."/>
            <person name="Syed K."/>
            <person name="Tagua V.G."/>
            <person name="Talbot N.J."/>
            <person name="Thon M."/>
            <person name="De vries R.P."/>
            <person name="Wiebenga A."/>
            <person name="Yadav J.S."/>
            <person name="Braun E.L."/>
            <person name="Baker S."/>
            <person name="Garre V."/>
            <person name="Horwitz B."/>
            <person name="Torres-Martinez S."/>
            <person name="Idnurm A."/>
            <person name="Herrera-Estrella A."/>
            <person name="Gabaldon T."/>
            <person name="Grigoriev I.V."/>
        </authorList>
    </citation>
    <scope>NUCLEOTIDE SEQUENCE [LARGE SCALE GENOMIC DNA]</scope>
    <source>
        <strain evidence="3">NRRL 1555(-)</strain>
    </source>
</reference>
<feature type="compositionally biased region" description="Acidic residues" evidence="1">
    <location>
        <begin position="17"/>
        <end position="58"/>
    </location>
</feature>
<proteinExistence type="predicted"/>
<accession>A0A167KND0</accession>
<dbReference type="InParanoid" id="A0A167KND0"/>
<dbReference type="EMBL" id="KV440995">
    <property type="protein sequence ID" value="OAD68489.1"/>
    <property type="molecule type" value="Genomic_DNA"/>
</dbReference>
<organism evidence="2 3">
    <name type="scientific">Phycomyces blakesleeanus (strain ATCC 8743b / DSM 1359 / FGSC 10004 / NBRC 33097 / NRRL 1555)</name>
    <dbReference type="NCBI Taxonomy" id="763407"/>
    <lineage>
        <taxon>Eukaryota</taxon>
        <taxon>Fungi</taxon>
        <taxon>Fungi incertae sedis</taxon>
        <taxon>Mucoromycota</taxon>
        <taxon>Mucoromycotina</taxon>
        <taxon>Mucoromycetes</taxon>
        <taxon>Mucorales</taxon>
        <taxon>Phycomycetaceae</taxon>
        <taxon>Phycomyces</taxon>
    </lineage>
</organism>
<dbReference type="GeneID" id="29002954"/>
<dbReference type="RefSeq" id="XP_018286529.1">
    <property type="nucleotide sequence ID" value="XM_018442048.1"/>
</dbReference>
<keyword evidence="3" id="KW-1185">Reference proteome</keyword>
<name>A0A167KND0_PHYB8</name>
<feature type="region of interest" description="Disordered" evidence="1">
    <location>
        <begin position="1"/>
        <end position="74"/>
    </location>
</feature>
<gene>
    <name evidence="2" type="ORF">PHYBLDRAFT_69041</name>
</gene>
<evidence type="ECO:0000256" key="1">
    <source>
        <dbReference type="SAM" id="MobiDB-lite"/>
    </source>
</evidence>
<evidence type="ECO:0000313" key="3">
    <source>
        <dbReference type="Proteomes" id="UP000077315"/>
    </source>
</evidence>
<sequence length="101" mass="11162">MAAARPVASRASPVSIEDGEDEGEEGEEGEGEGECEGEEDENAYMNEEVEVEVEDEDEDHPKVGNEVPESKATRHAEVMGVLKQILQKMCDIEEKLKKTKK</sequence>
<protein>
    <submittedName>
        <fullName evidence="2">Uncharacterized protein</fullName>
    </submittedName>
</protein>
<dbReference type="Proteomes" id="UP000077315">
    <property type="component" value="Unassembled WGS sequence"/>
</dbReference>
<dbReference type="VEuPathDB" id="FungiDB:PHYBLDRAFT_69041"/>